<comment type="caution">
    <text evidence="1">The sequence shown here is derived from an EMBL/GenBank/DDBJ whole genome shotgun (WGS) entry which is preliminary data.</text>
</comment>
<evidence type="ECO:0000313" key="1">
    <source>
        <dbReference type="EMBL" id="MBB6131192.1"/>
    </source>
</evidence>
<dbReference type="RefSeq" id="WP_183589765.1">
    <property type="nucleotide sequence ID" value="NZ_JACHCA010000021.1"/>
</dbReference>
<gene>
    <name evidence="1" type="ORF">HDF22_005343</name>
</gene>
<dbReference type="EMBL" id="JACHCA010000021">
    <property type="protein sequence ID" value="MBB6131192.1"/>
    <property type="molecule type" value="Genomic_DNA"/>
</dbReference>
<accession>A0A841JLP7</accession>
<organism evidence="1 2">
    <name type="scientific">Mucilaginibacter lappiensis</name>
    <dbReference type="NCBI Taxonomy" id="354630"/>
    <lineage>
        <taxon>Bacteria</taxon>
        <taxon>Pseudomonadati</taxon>
        <taxon>Bacteroidota</taxon>
        <taxon>Sphingobacteriia</taxon>
        <taxon>Sphingobacteriales</taxon>
        <taxon>Sphingobacteriaceae</taxon>
        <taxon>Mucilaginibacter</taxon>
    </lineage>
</organism>
<dbReference type="Proteomes" id="UP000548326">
    <property type="component" value="Unassembled WGS sequence"/>
</dbReference>
<dbReference type="AlphaFoldDB" id="A0A841JLP7"/>
<reference evidence="1 2" key="1">
    <citation type="submission" date="2020-08" db="EMBL/GenBank/DDBJ databases">
        <title>Genomic Encyclopedia of Type Strains, Phase IV (KMG-V): Genome sequencing to study the core and pangenomes of soil and plant-associated prokaryotes.</title>
        <authorList>
            <person name="Whitman W."/>
        </authorList>
    </citation>
    <scope>NUCLEOTIDE SEQUENCE [LARGE SCALE GENOMIC DNA]</scope>
    <source>
        <strain evidence="1 2">MP601</strain>
    </source>
</reference>
<evidence type="ECO:0000313" key="2">
    <source>
        <dbReference type="Proteomes" id="UP000548326"/>
    </source>
</evidence>
<sequence length="79" mass="9067">MYKHHLPTYAIVELLIRLSQHNYQIGDYKNHSAFDTGVMVKTSGGSISFPTHIVLRQFEDPTTISDDELSQMALRFRKA</sequence>
<name>A0A841JLP7_9SPHI</name>
<proteinExistence type="predicted"/>
<protein>
    <submittedName>
        <fullName evidence="1">Uncharacterized protein</fullName>
    </submittedName>
</protein>